<evidence type="ECO:0000313" key="3">
    <source>
        <dbReference type="Proteomes" id="UP000095228"/>
    </source>
</evidence>
<proteinExistence type="predicted"/>
<dbReference type="RefSeq" id="WP_069960697.1">
    <property type="nucleotide sequence ID" value="NZ_CP016094.1"/>
</dbReference>
<dbReference type="KEGG" id="obg:Verru16b_00376"/>
<evidence type="ECO:0000313" key="2">
    <source>
        <dbReference type="EMBL" id="AOS43333.1"/>
    </source>
</evidence>
<name>A0A1D8AR19_9BACT</name>
<organism evidence="2 3">
    <name type="scientific">Lacunisphaera limnophila</name>
    <dbReference type="NCBI Taxonomy" id="1838286"/>
    <lineage>
        <taxon>Bacteria</taxon>
        <taxon>Pseudomonadati</taxon>
        <taxon>Verrucomicrobiota</taxon>
        <taxon>Opitutia</taxon>
        <taxon>Opitutales</taxon>
        <taxon>Opitutaceae</taxon>
        <taxon>Lacunisphaera</taxon>
    </lineage>
</organism>
<dbReference type="EMBL" id="CP016094">
    <property type="protein sequence ID" value="AOS43333.1"/>
    <property type="molecule type" value="Genomic_DNA"/>
</dbReference>
<evidence type="ECO:0000256" key="1">
    <source>
        <dbReference type="SAM" id="MobiDB-lite"/>
    </source>
</evidence>
<dbReference type="AlphaFoldDB" id="A0A1D8AR19"/>
<gene>
    <name evidence="2" type="ORF">Verru16b_00376</name>
</gene>
<protein>
    <submittedName>
        <fullName evidence="2">Uncharacterized protein</fullName>
    </submittedName>
</protein>
<reference evidence="2 3" key="1">
    <citation type="submission" date="2016-06" db="EMBL/GenBank/DDBJ databases">
        <title>Three novel species with peptidoglycan cell walls form the new genus Lacunisphaera gen. nov. in the family Opitutaceae of the verrucomicrobial subdivision 4.</title>
        <authorList>
            <person name="Rast P."/>
            <person name="Gloeckner I."/>
            <person name="Jogler M."/>
            <person name="Boedeker C."/>
            <person name="Jeske O."/>
            <person name="Wiegand S."/>
            <person name="Reinhardt R."/>
            <person name="Schumann P."/>
            <person name="Rohde M."/>
            <person name="Spring S."/>
            <person name="Gloeckner F.O."/>
            <person name="Jogler C."/>
        </authorList>
    </citation>
    <scope>NUCLEOTIDE SEQUENCE [LARGE SCALE GENOMIC DNA]</scope>
    <source>
        <strain evidence="2 3">IG16b</strain>
    </source>
</reference>
<accession>A0A1D8AR19</accession>
<feature type="region of interest" description="Disordered" evidence="1">
    <location>
        <begin position="63"/>
        <end position="86"/>
    </location>
</feature>
<dbReference type="Proteomes" id="UP000095228">
    <property type="component" value="Chromosome"/>
</dbReference>
<keyword evidence="3" id="KW-1185">Reference proteome</keyword>
<dbReference type="STRING" id="1838286.Verru16b_00376"/>
<sequence>MSQSASILFIQLPANRQIICDEAWLEAERRGCWVGTDDCVVRENVCLVVLRVGRQLRESAERVQATAPRMTSMRPAETDGVVIRPG</sequence>